<feature type="compositionally biased region" description="Acidic residues" evidence="1">
    <location>
        <begin position="121"/>
        <end position="142"/>
    </location>
</feature>
<reference evidence="2" key="1">
    <citation type="submission" date="2023-06" db="EMBL/GenBank/DDBJ databases">
        <title>Genome-scale phylogeny and comparative genomics of the fungal order Sordariales.</title>
        <authorList>
            <consortium name="Lawrence Berkeley National Laboratory"/>
            <person name="Hensen N."/>
            <person name="Bonometti L."/>
            <person name="Westerberg I."/>
            <person name="Brannstrom I.O."/>
            <person name="Guillou S."/>
            <person name="Cros-Aarteil S."/>
            <person name="Calhoun S."/>
            <person name="Haridas S."/>
            <person name="Kuo A."/>
            <person name="Mondo S."/>
            <person name="Pangilinan J."/>
            <person name="Riley R."/>
            <person name="Labutti K."/>
            <person name="Andreopoulos B."/>
            <person name="Lipzen A."/>
            <person name="Chen C."/>
            <person name="Yanf M."/>
            <person name="Daum C."/>
            <person name="Ng V."/>
            <person name="Clum A."/>
            <person name="Steindorff A."/>
            <person name="Ohm R."/>
            <person name="Martin F."/>
            <person name="Silar P."/>
            <person name="Natvig D."/>
            <person name="Lalanne C."/>
            <person name="Gautier V."/>
            <person name="Ament-Velasquez S.L."/>
            <person name="Kruys A."/>
            <person name="Hutchinson M.I."/>
            <person name="Powell A.J."/>
            <person name="Barry K."/>
            <person name="Miller A.N."/>
            <person name="Grigoriev I.V."/>
            <person name="Debuchy R."/>
            <person name="Gladieux P."/>
            <person name="Thoren M.H."/>
            <person name="Johannesson H."/>
        </authorList>
    </citation>
    <scope>NUCLEOTIDE SEQUENCE</scope>
    <source>
        <strain evidence="2">SMH2532-1</strain>
    </source>
</reference>
<evidence type="ECO:0000313" key="3">
    <source>
        <dbReference type="Proteomes" id="UP001174936"/>
    </source>
</evidence>
<evidence type="ECO:0000256" key="1">
    <source>
        <dbReference type="SAM" id="MobiDB-lite"/>
    </source>
</evidence>
<organism evidence="2 3">
    <name type="scientific">Cercophora newfieldiana</name>
    <dbReference type="NCBI Taxonomy" id="92897"/>
    <lineage>
        <taxon>Eukaryota</taxon>
        <taxon>Fungi</taxon>
        <taxon>Dikarya</taxon>
        <taxon>Ascomycota</taxon>
        <taxon>Pezizomycotina</taxon>
        <taxon>Sordariomycetes</taxon>
        <taxon>Sordariomycetidae</taxon>
        <taxon>Sordariales</taxon>
        <taxon>Lasiosphaeriaceae</taxon>
        <taxon>Cercophora</taxon>
    </lineage>
</organism>
<proteinExistence type="predicted"/>
<dbReference type="EMBL" id="JAULSV010000001">
    <property type="protein sequence ID" value="KAK0657825.1"/>
    <property type="molecule type" value="Genomic_DNA"/>
</dbReference>
<feature type="region of interest" description="Disordered" evidence="1">
    <location>
        <begin position="1"/>
        <end position="38"/>
    </location>
</feature>
<gene>
    <name evidence="2" type="ORF">B0T16DRAFT_488896</name>
</gene>
<accession>A0AA39YUQ2</accession>
<keyword evidence="3" id="KW-1185">Reference proteome</keyword>
<feature type="region of interest" description="Disordered" evidence="1">
    <location>
        <begin position="84"/>
        <end position="208"/>
    </location>
</feature>
<dbReference type="AlphaFoldDB" id="A0AA39YUQ2"/>
<sequence>MAEETPPAQESISIDPALMDDLSTNNKPGAKPAKRGVDQATQTPHLLPLFAMIHALSAKGVTASIWKNGPEIVEAMVKELQALSNDPGKRSPAQVMGGAGHGRGRGEENALEVITVKEEINSDDAETDEEIENDNENDGDGDGDLKVKAEVSEDDECVRSEDSDDDEPSESEQSAILETLRRVKGKGAADRRRRRHRVKAVSKKQEYNSGATTHKFPAVTQKERDMVIRYYKKYNVKSSSLLQVYWRIRLPWLPPRSIRKHVNKKTPPAVFWRFLVILAQAHDEGKLRLAGPHREAFEAGRRRL</sequence>
<protein>
    <submittedName>
        <fullName evidence="2">Uncharacterized protein</fullName>
    </submittedName>
</protein>
<evidence type="ECO:0000313" key="2">
    <source>
        <dbReference type="EMBL" id="KAK0657825.1"/>
    </source>
</evidence>
<feature type="compositionally biased region" description="Basic and acidic residues" evidence="1">
    <location>
        <begin position="143"/>
        <end position="161"/>
    </location>
</feature>
<feature type="compositionally biased region" description="Basic residues" evidence="1">
    <location>
        <begin position="191"/>
        <end position="202"/>
    </location>
</feature>
<name>A0AA39YUQ2_9PEZI</name>
<dbReference type="Proteomes" id="UP001174936">
    <property type="component" value="Unassembled WGS sequence"/>
</dbReference>
<comment type="caution">
    <text evidence="2">The sequence shown here is derived from an EMBL/GenBank/DDBJ whole genome shotgun (WGS) entry which is preliminary data.</text>
</comment>